<name>A0AAN8MIS2_9PEZI</name>
<dbReference type="InterPro" id="IPR013665">
    <property type="entry name" value="Sfi1_dom"/>
</dbReference>
<evidence type="ECO:0000256" key="1">
    <source>
        <dbReference type="SAM" id="MobiDB-lite"/>
    </source>
</evidence>
<keyword evidence="4" id="KW-1185">Reference proteome</keyword>
<feature type="region of interest" description="Disordered" evidence="1">
    <location>
        <begin position="1128"/>
        <end position="1151"/>
    </location>
</feature>
<feature type="compositionally biased region" description="Acidic residues" evidence="1">
    <location>
        <begin position="156"/>
        <end position="184"/>
    </location>
</feature>
<protein>
    <recommendedName>
        <fullName evidence="2">Sfi1 spindle body domain-containing protein</fullName>
    </recommendedName>
</protein>
<feature type="compositionally biased region" description="Polar residues" evidence="1">
    <location>
        <begin position="1137"/>
        <end position="1151"/>
    </location>
</feature>
<proteinExistence type="predicted"/>
<reference evidence="3 4" key="1">
    <citation type="submission" date="2019-10" db="EMBL/GenBank/DDBJ databases">
        <authorList>
            <person name="Palmer J.M."/>
        </authorList>
    </citation>
    <scope>NUCLEOTIDE SEQUENCE [LARGE SCALE GENOMIC DNA]</scope>
    <source>
        <strain evidence="3 4">TWF718</strain>
    </source>
</reference>
<dbReference type="EMBL" id="JAVHNR010000007">
    <property type="protein sequence ID" value="KAK6336615.1"/>
    <property type="molecule type" value="Genomic_DNA"/>
</dbReference>
<sequence>MPPDHQTQLFGVQRPLSTRVKLSHQEIQLLREIVTYASVIPETTPWNALFHAYDAILRKKGIDAALDDRCFRFLMRLAEVQGTSWYDRYATLLSMWRYDVPPKTILSPMNDPISYSSGQISTNVGPFTITFKGSRKTNPYRDAFKPLPSPRVRDLDDGDDSFDDGVDDDDDDEDDDESDGEDDPDAHSSSDDDDSEDEFIPPRRTEPAKGSVRVNDGRSSPHPSLLQRKKLPPTDGERRKREELEKMKAEFAFPTSLFETTSEVGLRPAEEMETAPTRTSFLNREDFEDQNNVHETPEQTEYIPPIRDKAGLVAAAERAVAKFNNRRMAFAGDILRHWKMRTYKVADYHQLQWDLACCKDQRVLASQVLDVWRASVYWKSLERRVTIRRQRAILLRCIDIWRTKALLKAQRKATVDRNMLMRKVFRAWKAHAQSTSEKIRQFQLANSLRKWRQRLAENRAMEEVARRRYDSDLKFRAYWTLFYGYCNIRAPQLNELRLKRFAVQLMQSRIVTLRENERIADDLYCFSLLKKYFRMWRGDLAWTRDIAAKADEERRYMLLYRGVLTWRREARYAPLVRQQQDNRDANQATALVALWRNRLRQIKAADHVNKINVLKTMFRSWRLKLRLKEHENYVKSVYLSTWFDRYSAALADRCHQYHVWRRWLQGWRDRLQVVRDCEVVADDFVDTGIHSKLRLAGVQALRARLYKVQELEDKANDFRRRRLLTAAFGCLMQKKEKVDQLNAMSTAAAYFLGAKKLVKVWQQTMEKHKRQHRKDAYNQVVRNRALRIRAQAFNALLTKHESVVALEVTANDFFESGCRVQAGNLLVEWKERTRDVQELQSHAVEFRQNQLMSFGLGAMTKKLQSIRNLYHLAETYNEISRKDRLGGMFKKLKNAQFHRKLESFRADMFRERAEANRRKSIIRSWYWASQERIDRRNINDQLNREIFLEEERQIEEHKRMEAAEDQLAREQRLHTRHLDYGKSEVGERSFLGPEGLSMLDVSQWVNSNSTAAAQQAPSTVARIPQTPSARAARARALLETRNTAAPITRLKLVSTTPVASPSRKFSKSIAPFRRSISGKPADLRFTQSLSSRLRQEIKEIDEEDEPSIALLKRIDWDENEQLPNIYEADDSHLKMSGGSTTAVATQDSPGR</sequence>
<organism evidence="3 4">
    <name type="scientific">Orbilia javanica</name>
    <dbReference type="NCBI Taxonomy" id="47235"/>
    <lineage>
        <taxon>Eukaryota</taxon>
        <taxon>Fungi</taxon>
        <taxon>Dikarya</taxon>
        <taxon>Ascomycota</taxon>
        <taxon>Pezizomycotina</taxon>
        <taxon>Orbiliomycetes</taxon>
        <taxon>Orbiliales</taxon>
        <taxon>Orbiliaceae</taxon>
        <taxon>Orbilia</taxon>
    </lineage>
</organism>
<evidence type="ECO:0000313" key="4">
    <source>
        <dbReference type="Proteomes" id="UP001313282"/>
    </source>
</evidence>
<evidence type="ECO:0000313" key="3">
    <source>
        <dbReference type="EMBL" id="KAK6336615.1"/>
    </source>
</evidence>
<comment type="caution">
    <text evidence="3">The sequence shown here is derived from an EMBL/GenBank/DDBJ whole genome shotgun (WGS) entry which is preliminary data.</text>
</comment>
<accession>A0AAN8MIS2</accession>
<feature type="domain" description="Sfi1 spindle body" evidence="2">
    <location>
        <begin position="378"/>
        <end position="926"/>
    </location>
</feature>
<dbReference type="Proteomes" id="UP001313282">
    <property type="component" value="Unassembled WGS sequence"/>
</dbReference>
<gene>
    <name evidence="3" type="ORF">TWF718_009414</name>
</gene>
<feature type="region of interest" description="Disordered" evidence="1">
    <location>
        <begin position="138"/>
        <end position="240"/>
    </location>
</feature>
<dbReference type="Pfam" id="PF08457">
    <property type="entry name" value="Sfi1"/>
    <property type="match status" value="1"/>
</dbReference>
<dbReference type="AlphaFoldDB" id="A0AAN8MIS2"/>
<evidence type="ECO:0000259" key="2">
    <source>
        <dbReference type="Pfam" id="PF08457"/>
    </source>
</evidence>